<keyword evidence="7" id="KW-1185">Reference proteome</keyword>
<feature type="coiled-coil region" evidence="4">
    <location>
        <begin position="621"/>
        <end position="652"/>
    </location>
</feature>
<evidence type="ECO:0000313" key="7">
    <source>
        <dbReference type="Proteomes" id="UP000276443"/>
    </source>
</evidence>
<proteinExistence type="inferred from homology"/>
<feature type="coiled-coil region" evidence="4">
    <location>
        <begin position="556"/>
        <end position="583"/>
    </location>
</feature>
<feature type="coiled-coil region" evidence="4">
    <location>
        <begin position="184"/>
        <end position="215"/>
    </location>
</feature>
<evidence type="ECO:0000256" key="1">
    <source>
        <dbReference type="ARBA" id="ARBA00006930"/>
    </source>
</evidence>
<evidence type="ECO:0000259" key="5">
    <source>
        <dbReference type="Pfam" id="PF13476"/>
    </source>
</evidence>
<keyword evidence="6" id="KW-0378">Hydrolase</keyword>
<dbReference type="Proteomes" id="UP000276443">
    <property type="component" value="Unassembled WGS sequence"/>
</dbReference>
<keyword evidence="6" id="KW-0269">Exonuclease</keyword>
<sequence length="1030" mass="119742">MKPIKLTMTAFGPYKDTEVVSFNELEDNRLFVISGKTGAGKTTIFDGICFALYGSASGEDRQDYKMLRSDFADDHVHTSIELIFDIHGKRYRILRQLGHVKDGNKTATGEKYEFYQVVDDREVPCVDRQMVSEINERVEEIVGLTKDQFSQIVMLPQGEFRKLLTSKTENKEEILRRIFQTYPYQDIAERLKEKRRQAEEAFSKIEQQREHYVAEIQSKLPEREGSKLTHVLSQEHFNMNQLVGALEDELEFYQNEIKVKGEEKTKASNYAQTMQDRYQKAKVLNERFEELAKFEKELDLLNSKESVIKEQQVTLEKSERASQLEIYERQVKEQEQDADEKKQAKLKADQALKTAQENFKEADTQYHSEAAKKEEREQATTHLNRLKELRPKVEEISTKKKLVDEAEVNLKQVSSKLSSVEQQITTKRQQVEELDSLIRKETEMVEKLPEKQRELEQLREKWKESNRFIQMIGERDILKDKVQAEEKVYHEAKAEFEQKEQAWLHGQAGVLASHLNDGEPCPVCGSTEHPNKAVLTEETPSKEGMDQAKNHYDQHYQAYTKLVTQYQEKLDQMEEKKQVLAEYDIDDQKINQTFDWLVEQGQQLKNEVEHLDRISKELKPKRDQSENLAKHIKEIELEQENLRKQVEDKKQGYHQAKLTYESLLDAVPVDIRTLQALDGAINQAETKKSKLEFAWEQVQKQWNDASETLTKTKTQAENSHQYLKEAESKLQKVKETFKEQLELSNFANEDDYRTAKRTEEVRKAIKDEIEHYKQQRTTVSSRVQELKEQLSREEKVELSAIEVQLNEAKEQYELALQQYNSTVDHQKNAAELKERILETNKRVSEQEKTLNRIADLYDVVRGQNSQKISFERYLQIEYLEQIVDAANLRLKRLSNGQFYLKRSDRQEARGRQSGLGLDVYDVYTGQNRDVKTLSGGEKFNASLCLALGMSDVIQSFQGGVSIETMFIDEGFGSLDDESLNKAIDTLIDLQKSGRMIGVISHVQELKAAIPAILEVNKSRDGYSETQFVLK</sequence>
<dbReference type="InterPro" id="IPR038729">
    <property type="entry name" value="Rad50/SbcC_AAA"/>
</dbReference>
<dbReference type="GO" id="GO:0006302">
    <property type="term" value="P:double-strand break repair"/>
    <property type="evidence" value="ECO:0007669"/>
    <property type="project" value="InterPro"/>
</dbReference>
<evidence type="ECO:0000256" key="4">
    <source>
        <dbReference type="SAM" id="Coils"/>
    </source>
</evidence>
<comment type="subunit">
    <text evidence="2">Heterodimer of SbcC and SbcD.</text>
</comment>
<name>A0A3N5B7M3_9BACI</name>
<reference evidence="6 7" key="1">
    <citation type="submission" date="2018-11" db="EMBL/GenBank/DDBJ databases">
        <title>Genomic Encyclopedia of Type Strains, Phase IV (KMG-IV): sequencing the most valuable type-strain genomes for metagenomic binning, comparative biology and taxonomic classification.</title>
        <authorList>
            <person name="Goeker M."/>
        </authorList>
    </citation>
    <scope>NUCLEOTIDE SEQUENCE [LARGE SCALE GENOMIC DNA]</scope>
    <source>
        <strain evidence="6 7">DSM 18090</strain>
    </source>
</reference>
<comment type="similarity">
    <text evidence="1">Belongs to the SMC family. SbcC subfamily.</text>
</comment>
<dbReference type="OrthoDB" id="9795626at2"/>
<dbReference type="EMBL" id="RKRF01000009">
    <property type="protein sequence ID" value="RPF53307.1"/>
    <property type="molecule type" value="Genomic_DNA"/>
</dbReference>
<keyword evidence="4" id="KW-0175">Coiled coil</keyword>
<dbReference type="AlphaFoldDB" id="A0A3N5B7M3"/>
<comment type="caution">
    <text evidence="6">The sequence shown here is derived from an EMBL/GenBank/DDBJ whole genome shotgun (WGS) entry which is preliminary data.</text>
</comment>
<dbReference type="InterPro" id="IPR027417">
    <property type="entry name" value="P-loop_NTPase"/>
</dbReference>
<dbReference type="Pfam" id="PF13476">
    <property type="entry name" value="AAA_23"/>
    <property type="match status" value="1"/>
</dbReference>
<organism evidence="6 7">
    <name type="scientific">Aquisalibacillus elongatus</name>
    <dbReference type="NCBI Taxonomy" id="485577"/>
    <lineage>
        <taxon>Bacteria</taxon>
        <taxon>Bacillati</taxon>
        <taxon>Bacillota</taxon>
        <taxon>Bacilli</taxon>
        <taxon>Bacillales</taxon>
        <taxon>Bacillaceae</taxon>
        <taxon>Aquisalibacillus</taxon>
    </lineage>
</organism>
<evidence type="ECO:0000313" key="6">
    <source>
        <dbReference type="EMBL" id="RPF53307.1"/>
    </source>
</evidence>
<feature type="coiled-coil region" evidence="4">
    <location>
        <begin position="716"/>
        <end position="849"/>
    </location>
</feature>
<feature type="coiled-coil region" evidence="4">
    <location>
        <begin position="403"/>
        <end position="502"/>
    </location>
</feature>
<dbReference type="GO" id="GO:0016887">
    <property type="term" value="F:ATP hydrolysis activity"/>
    <property type="evidence" value="ECO:0007669"/>
    <property type="project" value="InterPro"/>
</dbReference>
<evidence type="ECO:0000256" key="3">
    <source>
        <dbReference type="ARBA" id="ARBA00013368"/>
    </source>
</evidence>
<protein>
    <recommendedName>
        <fullName evidence="3">Nuclease SbcCD subunit C</fullName>
    </recommendedName>
</protein>
<gene>
    <name evidence="6" type="ORF">EDC24_1804</name>
</gene>
<dbReference type="RefSeq" id="WP_124221756.1">
    <property type="nucleotide sequence ID" value="NZ_RKRF01000009.1"/>
</dbReference>
<dbReference type="SUPFAM" id="SSF52540">
    <property type="entry name" value="P-loop containing nucleoside triphosphate hydrolases"/>
    <property type="match status" value="1"/>
</dbReference>
<dbReference type="GO" id="GO:0004527">
    <property type="term" value="F:exonuclease activity"/>
    <property type="evidence" value="ECO:0007669"/>
    <property type="project" value="UniProtKB-KW"/>
</dbReference>
<feature type="domain" description="Rad50/SbcC-type AAA" evidence="5">
    <location>
        <begin position="5"/>
        <end position="216"/>
    </location>
</feature>
<dbReference type="Pfam" id="PF13558">
    <property type="entry name" value="SbcC_Walker_B"/>
    <property type="match status" value="1"/>
</dbReference>
<evidence type="ECO:0000256" key="2">
    <source>
        <dbReference type="ARBA" id="ARBA00011322"/>
    </source>
</evidence>
<dbReference type="PANTHER" id="PTHR32114">
    <property type="entry name" value="ABC TRANSPORTER ABCH.3"/>
    <property type="match status" value="1"/>
</dbReference>
<dbReference type="Gene3D" id="3.40.50.300">
    <property type="entry name" value="P-loop containing nucleotide triphosphate hydrolases"/>
    <property type="match status" value="2"/>
</dbReference>
<dbReference type="PANTHER" id="PTHR32114:SF2">
    <property type="entry name" value="ABC TRANSPORTER ABCH.3"/>
    <property type="match status" value="1"/>
</dbReference>
<accession>A0A3N5B7M3</accession>
<keyword evidence="6" id="KW-0540">Nuclease</keyword>
<feature type="coiled-coil region" evidence="4">
    <location>
        <begin position="243"/>
        <end position="358"/>
    </location>
</feature>